<proteinExistence type="predicted"/>
<dbReference type="EMBL" id="CP039352">
    <property type="protein sequence ID" value="QCE04278.1"/>
    <property type="molecule type" value="Genomic_DNA"/>
</dbReference>
<reference evidence="1 2" key="1">
    <citation type="submission" date="2019-04" db="EMBL/GenBank/DDBJ databases">
        <title>An improved genome assembly and genetic linkage map for asparagus bean, Vigna unguiculata ssp. sesquipedialis.</title>
        <authorList>
            <person name="Xia Q."/>
            <person name="Zhang R."/>
            <person name="Dong Y."/>
        </authorList>
    </citation>
    <scope>NUCLEOTIDE SEQUENCE [LARGE SCALE GENOMIC DNA]</scope>
    <source>
        <tissue evidence="1">Leaf</tissue>
    </source>
</reference>
<evidence type="ECO:0000313" key="1">
    <source>
        <dbReference type="EMBL" id="QCE04278.1"/>
    </source>
</evidence>
<sequence>MVKAKFEAAVIEAELSTLQIFHISRIIKLKERELEHLLQRTKEMQLAPILLIQIQSITKKMRFEIRPTCSSFPFGQQCAETLDFLSKFVFQLEECNKQEDSWECGYYVMSWIRTIIRAAVKDEWIESINGICNLHVGGVTNGPKFLLFIRGVGEDQEDEE</sequence>
<name>A0A4D6MT64_VIGUN</name>
<keyword evidence="2" id="KW-1185">Reference proteome</keyword>
<evidence type="ECO:0000313" key="2">
    <source>
        <dbReference type="Proteomes" id="UP000501690"/>
    </source>
</evidence>
<gene>
    <name evidence="1" type="ORF">DEO72_LG8g2313</name>
</gene>
<organism evidence="1 2">
    <name type="scientific">Vigna unguiculata</name>
    <name type="common">Cowpea</name>
    <dbReference type="NCBI Taxonomy" id="3917"/>
    <lineage>
        <taxon>Eukaryota</taxon>
        <taxon>Viridiplantae</taxon>
        <taxon>Streptophyta</taxon>
        <taxon>Embryophyta</taxon>
        <taxon>Tracheophyta</taxon>
        <taxon>Spermatophyta</taxon>
        <taxon>Magnoliopsida</taxon>
        <taxon>eudicotyledons</taxon>
        <taxon>Gunneridae</taxon>
        <taxon>Pentapetalae</taxon>
        <taxon>rosids</taxon>
        <taxon>fabids</taxon>
        <taxon>Fabales</taxon>
        <taxon>Fabaceae</taxon>
        <taxon>Papilionoideae</taxon>
        <taxon>50 kb inversion clade</taxon>
        <taxon>NPAAA clade</taxon>
        <taxon>indigoferoid/millettioid clade</taxon>
        <taxon>Phaseoleae</taxon>
        <taxon>Vigna</taxon>
    </lineage>
</organism>
<protein>
    <submittedName>
        <fullName evidence="1">Uncharacterized protein</fullName>
    </submittedName>
</protein>
<dbReference type="Proteomes" id="UP000501690">
    <property type="component" value="Linkage Group LG8"/>
</dbReference>
<accession>A0A4D6MT64</accession>
<dbReference type="AlphaFoldDB" id="A0A4D6MT64"/>